<gene>
    <name evidence="2" type="ORF">AXG93_3105s1060</name>
</gene>
<dbReference type="PANTHER" id="PTHR35305">
    <property type="entry name" value="FAD-BINDING PROTEIN"/>
    <property type="match status" value="1"/>
</dbReference>
<evidence type="ECO:0000313" key="3">
    <source>
        <dbReference type="Proteomes" id="UP000077202"/>
    </source>
</evidence>
<evidence type="ECO:0000259" key="1">
    <source>
        <dbReference type="Pfam" id="PF25071"/>
    </source>
</evidence>
<dbReference type="EMBL" id="LVLJ01000678">
    <property type="protein sequence ID" value="OAE33199.1"/>
    <property type="molecule type" value="Genomic_DNA"/>
</dbReference>
<feature type="domain" description="DUF7795" evidence="1">
    <location>
        <begin position="3"/>
        <end position="113"/>
    </location>
</feature>
<dbReference type="Proteomes" id="UP000077202">
    <property type="component" value="Unassembled WGS sequence"/>
</dbReference>
<accession>A0A176WJJ1</accession>
<dbReference type="PANTHER" id="PTHR35305:SF2">
    <property type="entry name" value="FAD-BINDING PROTEIN"/>
    <property type="match status" value="1"/>
</dbReference>
<name>A0A176WJJ1_MARPO</name>
<comment type="caution">
    <text evidence="2">The sequence shown here is derived from an EMBL/GenBank/DDBJ whole genome shotgun (WGS) entry which is preliminary data.</text>
</comment>
<proteinExistence type="predicted"/>
<protein>
    <recommendedName>
        <fullName evidence="1">DUF7795 domain-containing protein</fullName>
    </recommendedName>
</protein>
<dbReference type="AlphaFoldDB" id="A0A176WJJ1"/>
<sequence length="224" mass="25558">MGEIEEAFKLFMDWVVYLNGLHKLGGQILVEFAKKLGAYRRAKKEEAEYFARVAAAAHSQRLSLYLGPGSWLEDTSKALAAKLDSATTRLWIYLNEAHECLNHLAGISKDAIEEHSEHEATRELERFNLSTGDEVCAGADRTTRNGKFQGRLPFSEYSSMMALIYKMLEEDYNMQRKIVEALGLDTPADALTEYCTMWLEQPCIKWYVIDRALSWTQIPEESMS</sequence>
<dbReference type="InterPro" id="IPR056697">
    <property type="entry name" value="DUF7795"/>
</dbReference>
<dbReference type="Pfam" id="PF25071">
    <property type="entry name" value="DUF7795"/>
    <property type="match status" value="1"/>
</dbReference>
<keyword evidence="3" id="KW-1185">Reference proteome</keyword>
<organism evidence="2 3">
    <name type="scientific">Marchantia polymorpha subsp. ruderalis</name>
    <dbReference type="NCBI Taxonomy" id="1480154"/>
    <lineage>
        <taxon>Eukaryota</taxon>
        <taxon>Viridiplantae</taxon>
        <taxon>Streptophyta</taxon>
        <taxon>Embryophyta</taxon>
        <taxon>Marchantiophyta</taxon>
        <taxon>Marchantiopsida</taxon>
        <taxon>Marchantiidae</taxon>
        <taxon>Marchantiales</taxon>
        <taxon>Marchantiaceae</taxon>
        <taxon>Marchantia</taxon>
    </lineage>
</organism>
<evidence type="ECO:0000313" key="2">
    <source>
        <dbReference type="EMBL" id="OAE33199.1"/>
    </source>
</evidence>
<reference evidence="2" key="1">
    <citation type="submission" date="2016-03" db="EMBL/GenBank/DDBJ databases">
        <title>Mechanisms controlling the formation of the plant cell surface in tip-growing cells are functionally conserved among land plants.</title>
        <authorList>
            <person name="Honkanen S."/>
            <person name="Jones V.A."/>
            <person name="Morieri G."/>
            <person name="Champion C."/>
            <person name="Hetherington A.J."/>
            <person name="Kelly S."/>
            <person name="Saint-Marcoux D."/>
            <person name="Proust H."/>
            <person name="Prescott H."/>
            <person name="Dolan L."/>
        </authorList>
    </citation>
    <scope>NUCLEOTIDE SEQUENCE [LARGE SCALE GENOMIC DNA]</scope>
    <source>
        <tissue evidence="2">Whole gametophyte</tissue>
    </source>
</reference>